<feature type="chain" id="PRO_5041347349" evidence="3">
    <location>
        <begin position="25"/>
        <end position="358"/>
    </location>
</feature>
<keyword evidence="2" id="KW-1133">Transmembrane helix</keyword>
<dbReference type="EMBL" id="JAUCMV010000003">
    <property type="protein sequence ID" value="KAK0412299.1"/>
    <property type="molecule type" value="Genomic_DNA"/>
</dbReference>
<name>A0AA39HWV0_9BILA</name>
<evidence type="ECO:0000313" key="4">
    <source>
        <dbReference type="EMBL" id="KAK0412299.1"/>
    </source>
</evidence>
<keyword evidence="5" id="KW-1185">Reference proteome</keyword>
<feature type="transmembrane region" description="Helical" evidence="2">
    <location>
        <begin position="315"/>
        <end position="343"/>
    </location>
</feature>
<accession>A0AA39HWV0</accession>
<evidence type="ECO:0000313" key="5">
    <source>
        <dbReference type="Proteomes" id="UP001175271"/>
    </source>
</evidence>
<gene>
    <name evidence="4" type="ORF">QR680_006133</name>
</gene>
<organism evidence="4 5">
    <name type="scientific">Steinernema hermaphroditum</name>
    <dbReference type="NCBI Taxonomy" id="289476"/>
    <lineage>
        <taxon>Eukaryota</taxon>
        <taxon>Metazoa</taxon>
        <taxon>Ecdysozoa</taxon>
        <taxon>Nematoda</taxon>
        <taxon>Chromadorea</taxon>
        <taxon>Rhabditida</taxon>
        <taxon>Tylenchina</taxon>
        <taxon>Panagrolaimomorpha</taxon>
        <taxon>Strongyloidoidea</taxon>
        <taxon>Steinernematidae</taxon>
        <taxon>Steinernema</taxon>
    </lineage>
</organism>
<keyword evidence="2" id="KW-0812">Transmembrane</keyword>
<reference evidence="4" key="1">
    <citation type="submission" date="2023-06" db="EMBL/GenBank/DDBJ databases">
        <title>Genomic analysis of the entomopathogenic nematode Steinernema hermaphroditum.</title>
        <authorList>
            <person name="Schwarz E.M."/>
            <person name="Heppert J.K."/>
            <person name="Baniya A."/>
            <person name="Schwartz H.T."/>
            <person name="Tan C.-H."/>
            <person name="Antoshechkin I."/>
            <person name="Sternberg P.W."/>
            <person name="Goodrich-Blair H."/>
            <person name="Dillman A.R."/>
        </authorList>
    </citation>
    <scope>NUCLEOTIDE SEQUENCE</scope>
    <source>
        <strain evidence="4">PS9179</strain>
        <tissue evidence="4">Whole animal</tissue>
    </source>
</reference>
<evidence type="ECO:0000256" key="1">
    <source>
        <dbReference type="SAM" id="MobiDB-lite"/>
    </source>
</evidence>
<feature type="region of interest" description="Disordered" evidence="1">
    <location>
        <begin position="236"/>
        <end position="270"/>
    </location>
</feature>
<dbReference type="Proteomes" id="UP001175271">
    <property type="component" value="Unassembled WGS sequence"/>
</dbReference>
<sequence length="358" mass="41354">METRLLGAMWLLLAGVFLFYGTSAQTIKIVNMQYDEYLQRYFGRKEYFDRCPQYNFRNNFYHALTCAGERRVYYPATKQFQFSGQGSYFNLETKKHTLVHLCTPPGPEHPFRQVDPMMSKPRPVLLKESLHFPYRHMKYYNQIYNQHSIFSFNDMIRSYTRSKYYAVIVYKNDEKERKLFDQKKARHFAILEPCYIRVIRPDLHESHEMLMTPYSVSHKFVIPDVKAPRLITTTTTTTTTPRTTPAPKARKTSPLTTPAITTSTTTTTTATTTPVTETIGVMQLVLPQRNHSPGAASLCHEDRSRHCNNTMLETWQVVVLIYACIVLACVVAVGLIFCVCGLCQFCASYSKPKKPIDL</sequence>
<dbReference type="AlphaFoldDB" id="A0AA39HWV0"/>
<keyword evidence="3" id="KW-0732">Signal</keyword>
<keyword evidence="2" id="KW-0472">Membrane</keyword>
<proteinExistence type="predicted"/>
<feature type="signal peptide" evidence="3">
    <location>
        <begin position="1"/>
        <end position="24"/>
    </location>
</feature>
<protein>
    <submittedName>
        <fullName evidence="4">Uncharacterized protein</fullName>
    </submittedName>
</protein>
<comment type="caution">
    <text evidence="4">The sequence shown here is derived from an EMBL/GenBank/DDBJ whole genome shotgun (WGS) entry which is preliminary data.</text>
</comment>
<evidence type="ECO:0000256" key="3">
    <source>
        <dbReference type="SAM" id="SignalP"/>
    </source>
</evidence>
<evidence type="ECO:0000256" key="2">
    <source>
        <dbReference type="SAM" id="Phobius"/>
    </source>
</evidence>